<keyword evidence="3 6" id="KW-0812">Transmembrane</keyword>
<dbReference type="PANTHER" id="PTHR21355:SF0">
    <property type="entry name" value="G-PROTEIN COUPLED RECEPTOR-ASSOCIATED PROTEIN LMBRD2"/>
    <property type="match status" value="1"/>
</dbReference>
<evidence type="ECO:0000256" key="4">
    <source>
        <dbReference type="ARBA" id="ARBA00022989"/>
    </source>
</evidence>
<evidence type="ECO:0000313" key="8">
    <source>
        <dbReference type="Proteomes" id="UP000000591"/>
    </source>
</evidence>
<keyword evidence="8" id="KW-1185">Reference proteome</keyword>
<feature type="transmembrane region" description="Helical" evidence="6">
    <location>
        <begin position="126"/>
        <end position="151"/>
    </location>
</feature>
<dbReference type="InParanoid" id="D8FGD7"/>
<feature type="transmembrane region" description="Helical" evidence="6">
    <location>
        <begin position="326"/>
        <end position="346"/>
    </location>
</feature>
<feature type="transmembrane region" description="Helical" evidence="6">
    <location>
        <begin position="171"/>
        <end position="194"/>
    </location>
</feature>
<dbReference type="EMBL" id="AE016818">
    <property type="protein sequence ID" value="ADJ41780.1"/>
    <property type="molecule type" value="Genomic_DNA"/>
</dbReference>
<evidence type="ECO:0000256" key="5">
    <source>
        <dbReference type="ARBA" id="ARBA00023136"/>
    </source>
</evidence>
<keyword evidence="5 6" id="KW-0472">Membrane</keyword>
<feature type="transmembrane region" description="Helical" evidence="6">
    <location>
        <begin position="37"/>
        <end position="59"/>
    </location>
</feature>
<reference evidence="7 8" key="1">
    <citation type="journal article" date="2004" name="Science">
        <title>The Ashbya gossypii genome as a tool for mapping the ancient Saccharomyces cerevisiae genome.</title>
        <authorList>
            <person name="Dietrich F.S."/>
            <person name="Voegeli S."/>
            <person name="Brachat S."/>
            <person name="Lerch A."/>
            <person name="Gates K."/>
            <person name="Steiner S."/>
            <person name="Mohr C."/>
            <person name="Pohlmann R."/>
            <person name="Luedi P."/>
            <person name="Choi S."/>
            <person name="Wing R.A."/>
            <person name="Flavier A."/>
            <person name="Gaffney T.D."/>
            <person name="Philippsen P."/>
        </authorList>
    </citation>
    <scope>NUCLEOTIDE SEQUENCE [LARGE SCALE GENOMIC DNA]</scope>
    <source>
        <strain evidence="8">ATCC 10895 / CBS 109.51 / FGSC 9923 / NRRL Y-1056</strain>
    </source>
</reference>
<evidence type="ECO:0000256" key="3">
    <source>
        <dbReference type="ARBA" id="ARBA00022692"/>
    </source>
</evidence>
<evidence type="ECO:0000256" key="1">
    <source>
        <dbReference type="ARBA" id="ARBA00004141"/>
    </source>
</evidence>
<dbReference type="AlphaFoldDB" id="D8FGD7"/>
<dbReference type="RefSeq" id="NP_001342273.1">
    <property type="nucleotide sequence ID" value="NM_001355331.1"/>
</dbReference>
<dbReference type="GO" id="GO:0016020">
    <property type="term" value="C:membrane"/>
    <property type="evidence" value="ECO:0000318"/>
    <property type="project" value="GO_Central"/>
</dbReference>
<dbReference type="KEGG" id="ago:AGOS_AER270CA"/>
<accession>D8FGD7</accession>
<feature type="transmembrane region" description="Helical" evidence="6">
    <location>
        <begin position="401"/>
        <end position="423"/>
    </location>
</feature>
<feature type="transmembrane region" description="Helical" evidence="6">
    <location>
        <begin position="79"/>
        <end position="106"/>
    </location>
</feature>
<dbReference type="InterPro" id="IPR006876">
    <property type="entry name" value="LMBR1-like_membr_prot"/>
</dbReference>
<dbReference type="Pfam" id="PF04791">
    <property type="entry name" value="LMBR1"/>
    <property type="match status" value="1"/>
</dbReference>
<evidence type="ECO:0000313" key="7">
    <source>
        <dbReference type="EMBL" id="ADJ41780.1"/>
    </source>
</evidence>
<proteinExistence type="inferred from homology"/>
<protein>
    <submittedName>
        <fullName evidence="7">AER270C-Ap</fullName>
    </submittedName>
</protein>
<dbReference type="Proteomes" id="UP000000591">
    <property type="component" value="Chromosome V"/>
</dbReference>
<feature type="transmembrane region" description="Helical" evidence="6">
    <location>
        <begin position="358"/>
        <end position="380"/>
    </location>
</feature>
<feature type="transmembrane region" description="Helical" evidence="6">
    <location>
        <begin position="6"/>
        <end position="25"/>
    </location>
</feature>
<dbReference type="HOGENOM" id="CLU_425897_0_0_1"/>
<reference evidence="8" key="2">
    <citation type="journal article" date="2013" name="G3 (Bethesda)">
        <title>Genomes of Ashbya fungi isolated from insects reveal four mating-type loci, numerous translocations, lack of transposons, and distinct gene duplications.</title>
        <authorList>
            <person name="Dietrich F.S."/>
            <person name="Voegeli S."/>
            <person name="Kuo S."/>
            <person name="Philippsen P."/>
        </authorList>
    </citation>
    <scope>GENOME REANNOTATION</scope>
    <source>
        <strain evidence="8">ATCC 10895 / CBS 109.51 / FGSC 9923 / NRRL Y-1056</strain>
    </source>
</reference>
<dbReference type="STRING" id="284811.D8FGD7"/>
<evidence type="ECO:0000256" key="6">
    <source>
        <dbReference type="SAM" id="Phobius"/>
    </source>
</evidence>
<dbReference type="OrthoDB" id="203099at2759"/>
<dbReference type="OMA" id="DHICTEC"/>
<feature type="transmembrane region" description="Helical" evidence="6">
    <location>
        <begin position="451"/>
        <end position="469"/>
    </location>
</feature>
<keyword evidence="4 6" id="KW-1133">Transmembrane helix</keyword>
<dbReference type="InterPro" id="IPR051584">
    <property type="entry name" value="GPCR-associated_LMBR1"/>
</dbReference>
<comment type="similarity">
    <text evidence="2">Belongs to the LIMR family.</text>
</comment>
<sequence>MFWVVFTGASAVACVFAYGMVDRYLSFKLHRHTHPFVLVTLFANMTLLLSITYLLPLDVFYSNQTSGREDERPELPNLALFWAVIYWAEFVICWLVFPVLISYVDLKYLYPREPQEPGRRSVLRRLRGAVICNLKFYGLCLLGVICGLVYLKTTTDRGASDIKPLLIALSHLYSLLYMLVLLALGLVLLPQSLLREGSDERRLFVELSQDNDALNEARLNMTDYAEKIISLPSQMNGDVTLEQVINSCKLEVNAVLNELSIRIPELLVGTTHSSVTLAKVNDFYNSFITEYYNYTYHQSRSDKIIHTLAVSQNTSGSVARIIRRKLMGFATLILSLLVALLEVTPAKFAHSWVFWGNTWWHFVVEIALLVYCTVCSLYAMSKFKFLNFHLIANGSSNPRNALYYSLYSSRLLLPLCFNFITLIPSQGRSATSGFEKALYKELEVIPFVKYLNLYLPVVVIILVPLAYHFDFKGKILLKMFGEEYYHEFFGTLYYPSHGEEAQSRGSGSSAHRRDGRRSRVVEDLEYSLQDGRYLFERATNNYALRNNRTDNPAASHYV</sequence>
<evidence type="ECO:0000256" key="2">
    <source>
        <dbReference type="ARBA" id="ARBA00010487"/>
    </source>
</evidence>
<gene>
    <name evidence="7" type="ORF">AGOS_AER270CA</name>
</gene>
<dbReference type="eggNOG" id="KOG2296">
    <property type="taxonomic scope" value="Eukaryota"/>
</dbReference>
<comment type="subcellular location">
    <subcellularLocation>
        <location evidence="1">Membrane</location>
        <topology evidence="1">Multi-pass membrane protein</topology>
    </subcellularLocation>
</comment>
<dbReference type="PANTHER" id="PTHR21355">
    <property type="entry name" value="G-PROTEIN COUPLED RECEPTOR-ASSOCIATED PROTEIN LMBRD2"/>
    <property type="match status" value="1"/>
</dbReference>
<name>D8FGD7_EREGS</name>
<dbReference type="GeneID" id="9487595"/>
<organism evidence="7 8">
    <name type="scientific">Eremothecium gossypii (strain ATCC 10895 / CBS 109.51 / FGSC 9923 / NRRL Y-1056)</name>
    <name type="common">Yeast</name>
    <name type="synonym">Ashbya gossypii</name>
    <dbReference type="NCBI Taxonomy" id="284811"/>
    <lineage>
        <taxon>Eukaryota</taxon>
        <taxon>Fungi</taxon>
        <taxon>Dikarya</taxon>
        <taxon>Ascomycota</taxon>
        <taxon>Saccharomycotina</taxon>
        <taxon>Saccharomycetes</taxon>
        <taxon>Saccharomycetales</taxon>
        <taxon>Saccharomycetaceae</taxon>
        <taxon>Eremothecium</taxon>
    </lineage>
</organism>